<dbReference type="Pfam" id="PF00535">
    <property type="entry name" value="Glycos_transf_2"/>
    <property type="match status" value="1"/>
</dbReference>
<evidence type="ECO:0000313" key="4">
    <source>
        <dbReference type="EMBL" id="HIX65562.1"/>
    </source>
</evidence>
<dbReference type="InterPro" id="IPR001173">
    <property type="entry name" value="Glyco_trans_2-like"/>
</dbReference>
<dbReference type="InterPro" id="IPR029044">
    <property type="entry name" value="Nucleotide-diphossugar_trans"/>
</dbReference>
<keyword evidence="2" id="KW-0808">Transferase</keyword>
<keyword evidence="1" id="KW-0328">Glycosyltransferase</keyword>
<dbReference type="AlphaFoldDB" id="A0A9D2B7X2"/>
<reference evidence="4" key="1">
    <citation type="journal article" date="2021" name="PeerJ">
        <title>Extensive microbial diversity within the chicken gut microbiome revealed by metagenomics and culture.</title>
        <authorList>
            <person name="Gilroy R."/>
            <person name="Ravi A."/>
            <person name="Getino M."/>
            <person name="Pursley I."/>
            <person name="Horton D.L."/>
            <person name="Alikhan N.F."/>
            <person name="Baker D."/>
            <person name="Gharbi K."/>
            <person name="Hall N."/>
            <person name="Watson M."/>
            <person name="Adriaenssens E.M."/>
            <person name="Foster-Nyarko E."/>
            <person name="Jarju S."/>
            <person name="Secka A."/>
            <person name="Antonio M."/>
            <person name="Oren A."/>
            <person name="Chaudhuri R.R."/>
            <person name="La Ragione R."/>
            <person name="Hildebrand F."/>
            <person name="Pallen M.J."/>
        </authorList>
    </citation>
    <scope>NUCLEOTIDE SEQUENCE</scope>
    <source>
        <strain evidence="4">CHK188-5543</strain>
    </source>
</reference>
<feature type="domain" description="Glycosyltransferase 2-like" evidence="3">
    <location>
        <begin position="4"/>
        <end position="168"/>
    </location>
</feature>
<dbReference type="GO" id="GO:0016757">
    <property type="term" value="F:glycosyltransferase activity"/>
    <property type="evidence" value="ECO:0007669"/>
    <property type="project" value="UniProtKB-KW"/>
</dbReference>
<evidence type="ECO:0000256" key="1">
    <source>
        <dbReference type="ARBA" id="ARBA00022676"/>
    </source>
</evidence>
<proteinExistence type="predicted"/>
<dbReference type="SUPFAM" id="SSF53448">
    <property type="entry name" value="Nucleotide-diphospho-sugar transferases"/>
    <property type="match status" value="1"/>
</dbReference>
<accession>A0A9D2B7X2</accession>
<protein>
    <submittedName>
        <fullName evidence="4">Glycosyltransferase family 2 protein</fullName>
    </submittedName>
</protein>
<dbReference type="Proteomes" id="UP000886800">
    <property type="component" value="Unassembled WGS sequence"/>
</dbReference>
<comment type="caution">
    <text evidence="4">The sequence shown here is derived from an EMBL/GenBank/DDBJ whole genome shotgun (WGS) entry which is preliminary data.</text>
</comment>
<dbReference type="Gene3D" id="3.90.550.10">
    <property type="entry name" value="Spore Coat Polysaccharide Biosynthesis Protein SpsA, Chain A"/>
    <property type="match status" value="1"/>
</dbReference>
<dbReference type="CDD" id="cd00761">
    <property type="entry name" value="Glyco_tranf_GTA_type"/>
    <property type="match status" value="1"/>
</dbReference>
<dbReference type="PANTHER" id="PTHR22916:SF51">
    <property type="entry name" value="GLYCOSYLTRANSFERASE EPSH-RELATED"/>
    <property type="match status" value="1"/>
</dbReference>
<gene>
    <name evidence="4" type="ORF">H9736_04865</name>
</gene>
<reference evidence="4" key="2">
    <citation type="submission" date="2021-04" db="EMBL/GenBank/DDBJ databases">
        <authorList>
            <person name="Gilroy R."/>
        </authorList>
    </citation>
    <scope>NUCLEOTIDE SEQUENCE</scope>
    <source>
        <strain evidence="4">CHK188-5543</strain>
    </source>
</reference>
<dbReference type="EMBL" id="DXES01000109">
    <property type="protein sequence ID" value="HIX65562.1"/>
    <property type="molecule type" value="Genomic_DNA"/>
</dbReference>
<organism evidence="4 5">
    <name type="scientific">Candidatus Anaerotruncus excrementipullorum</name>
    <dbReference type="NCBI Taxonomy" id="2838465"/>
    <lineage>
        <taxon>Bacteria</taxon>
        <taxon>Bacillati</taxon>
        <taxon>Bacillota</taxon>
        <taxon>Clostridia</taxon>
        <taxon>Eubacteriales</taxon>
        <taxon>Oscillospiraceae</taxon>
        <taxon>Anaerotruncus</taxon>
    </lineage>
</organism>
<name>A0A9D2B7X2_9FIRM</name>
<dbReference type="PANTHER" id="PTHR22916">
    <property type="entry name" value="GLYCOSYLTRANSFERASE"/>
    <property type="match status" value="1"/>
</dbReference>
<evidence type="ECO:0000256" key="2">
    <source>
        <dbReference type="ARBA" id="ARBA00022679"/>
    </source>
</evidence>
<evidence type="ECO:0000313" key="5">
    <source>
        <dbReference type="Proteomes" id="UP000886800"/>
    </source>
</evidence>
<evidence type="ECO:0000259" key="3">
    <source>
        <dbReference type="Pfam" id="PF00535"/>
    </source>
</evidence>
<sequence>MVYIVIPVYNVLPYLARCLDSVLAQEEDYRAVLVDDGSTDGSGELCDRYAAAHPGRFEVLHQQNGGLSAARNAGIARCFARSPRPEEDFLLLLDSDDFLRRDFLSYTAGACRSLGCDGVQVGWLRGSADRFPPGWQPPAPPRLMTGGQALLDPAVKTSFCNKLYRLSLYRGEAFPVGRLNEDEFLFYRILWKCRRFALSGEPLYYYYQRPGSIMHAIAHNLRDNPHRRDWREAFQGRIDFFTALGERRQVQRTYERICIELILRYTEQMRLPRDRRDREAADGTMVRDYRACYPRMIGLDTIRPLRRLVYTLFYLCPPAAAAAARVHPLRR</sequence>